<dbReference type="InterPro" id="IPR036589">
    <property type="entry name" value="HCY_dom_sf"/>
</dbReference>
<gene>
    <name evidence="5" type="ORF">EDF62_0592</name>
</gene>
<accession>A0A4V3CYY3</accession>
<keyword evidence="3" id="KW-0479">Metal-binding</keyword>
<proteinExistence type="predicted"/>
<name>A0A4V3CYY3_9MICO</name>
<keyword evidence="1 3" id="KW-0489">Methyltransferase</keyword>
<dbReference type="GO" id="GO:0032259">
    <property type="term" value="P:methylation"/>
    <property type="evidence" value="ECO:0007669"/>
    <property type="project" value="UniProtKB-KW"/>
</dbReference>
<dbReference type="GO" id="GO:0008168">
    <property type="term" value="F:methyltransferase activity"/>
    <property type="evidence" value="ECO:0007669"/>
    <property type="project" value="UniProtKB-UniRule"/>
</dbReference>
<keyword evidence="2 3" id="KW-0808">Transferase</keyword>
<organism evidence="5 6">
    <name type="scientific">Leucobacter luti</name>
    <dbReference type="NCBI Taxonomy" id="340320"/>
    <lineage>
        <taxon>Bacteria</taxon>
        <taxon>Bacillati</taxon>
        <taxon>Actinomycetota</taxon>
        <taxon>Actinomycetes</taxon>
        <taxon>Micrococcales</taxon>
        <taxon>Microbacteriaceae</taxon>
        <taxon>Leucobacter</taxon>
    </lineage>
</organism>
<feature type="binding site" evidence="3">
    <location>
        <position position="294"/>
    </location>
    <ligand>
        <name>Zn(2+)</name>
        <dbReference type="ChEBI" id="CHEBI:29105"/>
    </ligand>
</feature>
<sequence>MTVHDDRAAANRASTLTLTDGGIETALVDRLGQELPEFAAFVLLQSVDGRAALREYYRPFVELAAERGLPLVLDTPTWRANPDWGARVGADTAALAQANGDAVALVREASEDRGDEVPLDVIINGCVGPRFDEFVPAERMTAEEAERYHSQQVQALAEAGADRVTAVTMLDAAEGIGVIRAAQAARIPVAVSFAVGADGLLGDGSTVAEAIAAADAATDAAAIGFLVNCAHPSEVTLGLSASAGAPELERIIGFRLNAAEQGDEGAGDPPATFAAGVHALRSLAPNAVALGGCCGTDVPHIRALAEV</sequence>
<dbReference type="PROSITE" id="PS50970">
    <property type="entry name" value="HCY"/>
    <property type="match status" value="1"/>
</dbReference>
<dbReference type="AlphaFoldDB" id="A0A4V3CYY3"/>
<evidence type="ECO:0000259" key="4">
    <source>
        <dbReference type="PROSITE" id="PS50970"/>
    </source>
</evidence>
<comment type="caution">
    <text evidence="5">The sequence shown here is derived from an EMBL/GenBank/DDBJ whole genome shotgun (WGS) entry which is preliminary data.</text>
</comment>
<dbReference type="PANTHER" id="PTHR11103">
    <property type="entry name" value="SLR1189 PROTEIN"/>
    <property type="match status" value="1"/>
</dbReference>
<keyword evidence="3" id="KW-0862">Zinc</keyword>
<evidence type="ECO:0000256" key="1">
    <source>
        <dbReference type="ARBA" id="ARBA00022603"/>
    </source>
</evidence>
<dbReference type="GO" id="GO:0046872">
    <property type="term" value="F:metal ion binding"/>
    <property type="evidence" value="ECO:0007669"/>
    <property type="project" value="UniProtKB-KW"/>
</dbReference>
<dbReference type="InterPro" id="IPR003726">
    <property type="entry name" value="HCY_dom"/>
</dbReference>
<feature type="domain" description="Hcy-binding" evidence="4">
    <location>
        <begin position="5"/>
        <end position="307"/>
    </location>
</feature>
<evidence type="ECO:0000256" key="3">
    <source>
        <dbReference type="PROSITE-ProRule" id="PRU00333"/>
    </source>
</evidence>
<reference evidence="5 6" key="1">
    <citation type="submission" date="2019-03" db="EMBL/GenBank/DDBJ databases">
        <title>Genomic analyses of the natural microbiome of Caenorhabditis elegans.</title>
        <authorList>
            <person name="Samuel B."/>
        </authorList>
    </citation>
    <scope>NUCLEOTIDE SEQUENCE [LARGE SCALE GENOMIC DNA]</scope>
    <source>
        <strain evidence="5 6">JUb18</strain>
    </source>
</reference>
<dbReference type="SUPFAM" id="SSF82282">
    <property type="entry name" value="Homocysteine S-methyltransferase"/>
    <property type="match status" value="1"/>
</dbReference>
<dbReference type="EMBL" id="SNYA01000001">
    <property type="protein sequence ID" value="TDP95898.1"/>
    <property type="molecule type" value="Genomic_DNA"/>
</dbReference>
<dbReference type="Pfam" id="PF02574">
    <property type="entry name" value="S-methyl_trans"/>
    <property type="match status" value="1"/>
</dbReference>
<comment type="cofactor">
    <cofactor evidence="3">
        <name>Zn(2+)</name>
        <dbReference type="ChEBI" id="CHEBI:29105"/>
    </cofactor>
</comment>
<dbReference type="PANTHER" id="PTHR11103:SF18">
    <property type="entry name" value="SLR1189 PROTEIN"/>
    <property type="match status" value="1"/>
</dbReference>
<dbReference type="Proteomes" id="UP000295601">
    <property type="component" value="Unassembled WGS sequence"/>
</dbReference>
<feature type="binding site" evidence="3">
    <location>
        <position position="229"/>
    </location>
    <ligand>
        <name>Zn(2+)</name>
        <dbReference type="ChEBI" id="CHEBI:29105"/>
    </ligand>
</feature>
<dbReference type="RefSeq" id="WP_133615680.1">
    <property type="nucleotide sequence ID" value="NZ_SNYA01000001.1"/>
</dbReference>
<dbReference type="Gene3D" id="3.20.20.330">
    <property type="entry name" value="Homocysteine-binding-like domain"/>
    <property type="match status" value="1"/>
</dbReference>
<evidence type="ECO:0000313" key="5">
    <source>
        <dbReference type="EMBL" id="TDP95898.1"/>
    </source>
</evidence>
<protein>
    <submittedName>
        <fullName evidence="5">Homocysteine S-methyltransferase</fullName>
    </submittedName>
</protein>
<feature type="binding site" evidence="3">
    <location>
        <position position="293"/>
    </location>
    <ligand>
        <name>Zn(2+)</name>
        <dbReference type="ChEBI" id="CHEBI:29105"/>
    </ligand>
</feature>
<dbReference type="OrthoDB" id="9803687at2"/>
<evidence type="ECO:0000313" key="6">
    <source>
        <dbReference type="Proteomes" id="UP000295601"/>
    </source>
</evidence>
<evidence type="ECO:0000256" key="2">
    <source>
        <dbReference type="ARBA" id="ARBA00022679"/>
    </source>
</evidence>
<keyword evidence="6" id="KW-1185">Reference proteome</keyword>